<comment type="caution">
    <text evidence="8">The sequence shown here is derived from an EMBL/GenBank/DDBJ whole genome shotgun (WGS) entry which is preliminary data.</text>
</comment>
<accession>A0A7W9E7T0</accession>
<evidence type="ECO:0000256" key="5">
    <source>
        <dbReference type="ARBA" id="ARBA00023139"/>
    </source>
</evidence>
<evidence type="ECO:0000256" key="2">
    <source>
        <dbReference type="ARBA" id="ARBA00022475"/>
    </source>
</evidence>
<evidence type="ECO:0000256" key="1">
    <source>
        <dbReference type="ARBA" id="ARBA00010296"/>
    </source>
</evidence>
<feature type="signal peptide" evidence="7">
    <location>
        <begin position="1"/>
        <end position="23"/>
    </location>
</feature>
<proteinExistence type="inferred from homology"/>
<keyword evidence="6" id="KW-0449">Lipoprotein</keyword>
<dbReference type="GO" id="GO:0009636">
    <property type="term" value="P:response to toxic substance"/>
    <property type="evidence" value="ECO:0007669"/>
    <property type="project" value="InterPro"/>
</dbReference>
<keyword evidence="3 7" id="KW-0732">Signal</keyword>
<keyword evidence="2" id="KW-1003">Cell membrane</keyword>
<evidence type="ECO:0000313" key="8">
    <source>
        <dbReference type="EMBL" id="MBB5661296.1"/>
    </source>
</evidence>
<gene>
    <name evidence="8" type="ORF">FHS65_002056</name>
</gene>
<reference evidence="8 9" key="1">
    <citation type="submission" date="2020-08" db="EMBL/GenBank/DDBJ databases">
        <title>Genomic Encyclopedia of Type Strains, Phase IV (KMG-IV): sequencing the most valuable type-strain genomes for metagenomic binning, comparative biology and taxonomic classification.</title>
        <authorList>
            <person name="Goeker M."/>
        </authorList>
    </citation>
    <scope>NUCLEOTIDE SEQUENCE [LARGE SCALE GENOMIC DNA]</scope>
    <source>
        <strain evidence="8 9">DSM 24448</strain>
    </source>
</reference>
<evidence type="ECO:0000256" key="7">
    <source>
        <dbReference type="SAM" id="SignalP"/>
    </source>
</evidence>
<protein>
    <submittedName>
        <fullName evidence="8">Putative small secreted protein</fullName>
    </submittedName>
</protein>
<evidence type="ECO:0000256" key="6">
    <source>
        <dbReference type="ARBA" id="ARBA00023288"/>
    </source>
</evidence>
<keyword evidence="9" id="KW-1185">Reference proteome</keyword>
<dbReference type="EMBL" id="JACIJB010000009">
    <property type="protein sequence ID" value="MBB5661296.1"/>
    <property type="molecule type" value="Genomic_DNA"/>
</dbReference>
<evidence type="ECO:0000256" key="4">
    <source>
        <dbReference type="ARBA" id="ARBA00023136"/>
    </source>
</evidence>
<dbReference type="AlphaFoldDB" id="A0A7W9E7T0"/>
<dbReference type="RefSeq" id="WP_123288501.1">
    <property type="nucleotide sequence ID" value="NZ_JACIJB010000009.1"/>
</dbReference>
<keyword evidence="5" id="KW-0564">Palmitate</keyword>
<dbReference type="GO" id="GO:0016020">
    <property type="term" value="C:membrane"/>
    <property type="evidence" value="ECO:0007669"/>
    <property type="project" value="InterPro"/>
</dbReference>
<keyword evidence="4" id="KW-0472">Membrane</keyword>
<dbReference type="InterPro" id="IPR012556">
    <property type="entry name" value="Entericidin"/>
</dbReference>
<dbReference type="Pfam" id="PF08085">
    <property type="entry name" value="Entericidin"/>
    <property type="match status" value="1"/>
</dbReference>
<dbReference type="PROSITE" id="PS51257">
    <property type="entry name" value="PROKAR_LIPOPROTEIN"/>
    <property type="match status" value="1"/>
</dbReference>
<feature type="chain" id="PRO_5030828006" evidence="7">
    <location>
        <begin position="24"/>
        <end position="45"/>
    </location>
</feature>
<comment type="similarity">
    <text evidence="1">Belongs to the EcnA/EcnB lipoprotein family.</text>
</comment>
<sequence length="45" mass="4392">MRKIFILVAAAAALTTAACNTIAGVGRDTQAAGSAVEEAADDAAN</sequence>
<evidence type="ECO:0000313" key="9">
    <source>
        <dbReference type="Proteomes" id="UP000548978"/>
    </source>
</evidence>
<dbReference type="Proteomes" id="UP000548978">
    <property type="component" value="Unassembled WGS sequence"/>
</dbReference>
<evidence type="ECO:0000256" key="3">
    <source>
        <dbReference type="ARBA" id="ARBA00022729"/>
    </source>
</evidence>
<organism evidence="8 9">
    <name type="scientific">Brevundimonas halotolerans</name>
    <dbReference type="NCBI Taxonomy" id="69670"/>
    <lineage>
        <taxon>Bacteria</taxon>
        <taxon>Pseudomonadati</taxon>
        <taxon>Pseudomonadota</taxon>
        <taxon>Alphaproteobacteria</taxon>
        <taxon>Caulobacterales</taxon>
        <taxon>Caulobacteraceae</taxon>
        <taxon>Brevundimonas</taxon>
    </lineage>
</organism>
<name>A0A7W9E7T0_9CAUL</name>